<feature type="coiled-coil region" evidence="8">
    <location>
        <begin position="101"/>
        <end position="295"/>
    </location>
</feature>
<comment type="caution">
    <text evidence="10">The sequence shown here is derived from an EMBL/GenBank/DDBJ whole genome shotgun (WGS) entry which is preliminary data.</text>
</comment>
<keyword evidence="7" id="KW-0131">Cell cycle</keyword>
<evidence type="ECO:0000256" key="2">
    <source>
        <dbReference type="ARBA" id="ARBA00008029"/>
    </source>
</evidence>
<organism evidence="10 11">
    <name type="scientific">Coniosporium apollinis</name>
    <dbReference type="NCBI Taxonomy" id="61459"/>
    <lineage>
        <taxon>Eukaryota</taxon>
        <taxon>Fungi</taxon>
        <taxon>Dikarya</taxon>
        <taxon>Ascomycota</taxon>
        <taxon>Pezizomycotina</taxon>
        <taxon>Dothideomycetes</taxon>
        <taxon>Dothideomycetes incertae sedis</taxon>
        <taxon>Coniosporium</taxon>
    </lineage>
</organism>
<dbReference type="GO" id="GO:0018423">
    <property type="term" value="F:protein C-terminal leucine carboxyl O-methyltransferase activity"/>
    <property type="evidence" value="ECO:0007669"/>
    <property type="project" value="UniProtKB-EC"/>
</dbReference>
<feature type="region of interest" description="Disordered" evidence="9">
    <location>
        <begin position="1"/>
        <end position="42"/>
    </location>
</feature>
<evidence type="ECO:0000313" key="11">
    <source>
        <dbReference type="Proteomes" id="UP001172684"/>
    </source>
</evidence>
<keyword evidence="4" id="KW-0132">Cell division</keyword>
<keyword evidence="8" id="KW-0175">Coiled coil</keyword>
<dbReference type="PANTHER" id="PTHR23168">
    <property type="entry name" value="MITOTIC SPINDLE ASSEMBLY CHECKPOINT PROTEIN MAD1 MITOTIC ARREST DEFICIENT-LIKE PROTEIN 1"/>
    <property type="match status" value="1"/>
</dbReference>
<sequence length="707" mass="80957">MAAARNQPTYDFLTGASSPPPAPTFRESLRAPSAVRSDASNEPLRAQLRTLQYELDSLKQDRDLTALQHQKELRDVQTKAEADSRRAQLAETSSHAAVAKYDALARELQETQDRCANERLELERRGRTLQEENRALREEVEDVRSELLAKERGCKRRVEELETRHTALLTSLETMREDLEGKVEALSETQQRLSQREAENAQLESEVLRLRAQDGESETLAVIKRQLSEQVAHIKKLEAMNREQVAELKQYRKTQKSIEVVEEEKRVLESRVRMMDDLRKQLSEAQLQRQILEDERKSWTTYLQTESSAEEELHFESPEDLARAFIRERLETASLLERLGALQPELSVKDDNIQALEDEIAKLHAEIEKLRSIGGGADSKVRARLERQRTLAVKEVEYLREQLKIFDAEESEFKPESFDEQKSVRIRELEEIVDAYRKEVQMLQSELFTAEELAKHQQDPSITGSKRRRDSDSDTNERLGELRRKNRQLQDTISALQTRNALLDKELAALHSQLSSLKSASRTRILELRSNPTADAEALKTSTLNALREENRALLAQLENRHTSENVATPLVPAATLTVLRNELDAMTLEVASKEKRMLRLKQIWSAKSAEFREAVASILGYKMDFMPNGRVRVTSVFYPGEEEGENSIVFDGENGTMKVSGGPKSEFAGEIRELIEFWVEGRKDIPCFLAAMTLEFYERFTRAPKG</sequence>
<dbReference type="Pfam" id="PF05557">
    <property type="entry name" value="MAD"/>
    <property type="match status" value="1"/>
</dbReference>
<keyword evidence="6" id="KW-0539">Nucleus</keyword>
<name>A0ABQ9NXL6_9PEZI</name>
<evidence type="ECO:0000256" key="9">
    <source>
        <dbReference type="SAM" id="MobiDB-lite"/>
    </source>
</evidence>
<dbReference type="Gene3D" id="1.20.5.170">
    <property type="match status" value="1"/>
</dbReference>
<gene>
    <name evidence="10" type="primary">MAD1</name>
    <name evidence="10" type="ORF">H2201_005088</name>
</gene>
<keyword evidence="5" id="KW-0498">Mitosis</keyword>
<evidence type="ECO:0000256" key="4">
    <source>
        <dbReference type="ARBA" id="ARBA00022618"/>
    </source>
</evidence>
<feature type="region of interest" description="Disordered" evidence="9">
    <location>
        <begin position="452"/>
        <end position="486"/>
    </location>
</feature>
<feature type="compositionally biased region" description="Basic and acidic residues" evidence="9">
    <location>
        <begin position="469"/>
        <end position="483"/>
    </location>
</feature>
<dbReference type="PANTHER" id="PTHR23168:SF0">
    <property type="entry name" value="MITOTIC SPINDLE ASSEMBLY CHECKPOINT PROTEIN MAD1"/>
    <property type="match status" value="1"/>
</dbReference>
<comment type="subcellular location">
    <subcellularLocation>
        <location evidence="1">Nucleus</location>
    </subcellularLocation>
</comment>
<evidence type="ECO:0000256" key="6">
    <source>
        <dbReference type="ARBA" id="ARBA00023242"/>
    </source>
</evidence>
<evidence type="ECO:0000256" key="5">
    <source>
        <dbReference type="ARBA" id="ARBA00022776"/>
    </source>
</evidence>
<evidence type="ECO:0000256" key="8">
    <source>
        <dbReference type="SAM" id="Coils"/>
    </source>
</evidence>
<keyword evidence="10" id="KW-0808">Transferase</keyword>
<keyword evidence="11" id="KW-1185">Reference proteome</keyword>
<feature type="coiled-coil region" evidence="8">
    <location>
        <begin position="346"/>
        <end position="402"/>
    </location>
</feature>
<evidence type="ECO:0000313" key="10">
    <source>
        <dbReference type="EMBL" id="KAJ9664867.1"/>
    </source>
</evidence>
<dbReference type="Proteomes" id="UP001172684">
    <property type="component" value="Unassembled WGS sequence"/>
</dbReference>
<evidence type="ECO:0000256" key="1">
    <source>
        <dbReference type="ARBA" id="ARBA00004123"/>
    </source>
</evidence>
<dbReference type="SUPFAM" id="SSF75704">
    <property type="entry name" value="Mitotic arrest deficient-like 1, Mad1"/>
    <property type="match status" value="1"/>
</dbReference>
<dbReference type="Gene3D" id="6.10.250.90">
    <property type="match status" value="1"/>
</dbReference>
<dbReference type="GO" id="GO:0032259">
    <property type="term" value="P:methylation"/>
    <property type="evidence" value="ECO:0007669"/>
    <property type="project" value="UniProtKB-KW"/>
</dbReference>
<proteinExistence type="inferred from homology"/>
<evidence type="ECO:0000256" key="3">
    <source>
        <dbReference type="ARBA" id="ARBA00022019"/>
    </source>
</evidence>
<evidence type="ECO:0000256" key="7">
    <source>
        <dbReference type="ARBA" id="ARBA00023306"/>
    </source>
</evidence>
<dbReference type="InterPro" id="IPR008672">
    <property type="entry name" value="Mad1"/>
</dbReference>
<reference evidence="10" key="1">
    <citation type="submission" date="2022-10" db="EMBL/GenBank/DDBJ databases">
        <title>Culturing micro-colonial fungi from biological soil crusts in the Mojave desert and describing Neophaeococcomyces mojavensis, and introducing the new genera and species Taxawa tesnikishii.</title>
        <authorList>
            <person name="Kurbessoian T."/>
            <person name="Stajich J.E."/>
        </authorList>
    </citation>
    <scope>NUCLEOTIDE SEQUENCE</scope>
    <source>
        <strain evidence="10">TK_1</strain>
    </source>
</reference>
<keyword evidence="10" id="KW-0489">Methyltransferase</keyword>
<dbReference type="Gene3D" id="3.30.457.60">
    <property type="match status" value="1"/>
</dbReference>
<dbReference type="EMBL" id="JAPDRL010000035">
    <property type="protein sequence ID" value="KAJ9664867.1"/>
    <property type="molecule type" value="Genomic_DNA"/>
</dbReference>
<protein>
    <recommendedName>
        <fullName evidence="3">Spindle assembly checkpoint component MAD1</fullName>
    </recommendedName>
</protein>
<accession>A0ABQ9NXL6</accession>
<comment type="similarity">
    <text evidence="2">Belongs to the MAD1 family.</text>
</comment>